<evidence type="ECO:0000313" key="3">
    <source>
        <dbReference type="Proteomes" id="UP000269689"/>
    </source>
</evidence>
<organism evidence="2 3">
    <name type="scientific">Pacificibacter maritimus</name>
    <dbReference type="NCBI Taxonomy" id="762213"/>
    <lineage>
        <taxon>Bacteria</taxon>
        <taxon>Pseudomonadati</taxon>
        <taxon>Pseudomonadota</taxon>
        <taxon>Alphaproteobacteria</taxon>
        <taxon>Rhodobacterales</taxon>
        <taxon>Roseobacteraceae</taxon>
        <taxon>Pacificibacter</taxon>
    </lineage>
</organism>
<reference evidence="2 3" key="1">
    <citation type="submission" date="2018-11" db="EMBL/GenBank/DDBJ databases">
        <title>Genomic Encyclopedia of Type Strains, Phase IV (KMG-IV): sequencing the most valuable type-strain genomes for metagenomic binning, comparative biology and taxonomic classification.</title>
        <authorList>
            <person name="Goeker M."/>
        </authorList>
    </citation>
    <scope>NUCLEOTIDE SEQUENCE [LARGE SCALE GENOMIC DNA]</scope>
    <source>
        <strain evidence="2 3">DSM 104731</strain>
    </source>
</reference>
<evidence type="ECO:0000256" key="1">
    <source>
        <dbReference type="SAM" id="Phobius"/>
    </source>
</evidence>
<dbReference type="EMBL" id="RKQK01000002">
    <property type="protein sequence ID" value="RPE67384.1"/>
    <property type="molecule type" value="Genomic_DNA"/>
</dbReference>
<dbReference type="OrthoDB" id="5704138at2"/>
<gene>
    <name evidence="2" type="ORF">EDD53_1791</name>
</gene>
<keyword evidence="1" id="KW-1133">Transmembrane helix</keyword>
<evidence type="ECO:0000313" key="2">
    <source>
        <dbReference type="EMBL" id="RPE67384.1"/>
    </source>
</evidence>
<keyword evidence="1" id="KW-0472">Membrane</keyword>
<keyword evidence="3" id="KW-1185">Reference proteome</keyword>
<sequence>MSVLSNILNVAAKRPVWIHALGAAATFVVFGQVQAHLNASYEASNHPVDYMTGQTGFDAVLIKGYYAHMEHLGTLGVYLQTQFIDFGFIIMMALMGIMFGTLVARLGGQGSWRYRFGVAAAVSVVCGAMCDAFENLVSFVMLANPTSFADWLALPYSTFAVIKFGLIALGLLLVILSAVIGAGERGLALIANKRGVAKA</sequence>
<proteinExistence type="predicted"/>
<dbReference type="Proteomes" id="UP000269689">
    <property type="component" value="Unassembled WGS sequence"/>
</dbReference>
<name>A0A3N4V368_9RHOB</name>
<feature type="transmembrane region" description="Helical" evidence="1">
    <location>
        <begin position="161"/>
        <end position="183"/>
    </location>
</feature>
<accession>A0A3N4V368</accession>
<dbReference type="AlphaFoldDB" id="A0A3N4V368"/>
<comment type="caution">
    <text evidence="2">The sequence shown here is derived from an EMBL/GenBank/DDBJ whole genome shotgun (WGS) entry which is preliminary data.</text>
</comment>
<feature type="transmembrane region" description="Helical" evidence="1">
    <location>
        <begin position="83"/>
        <end position="104"/>
    </location>
</feature>
<dbReference type="RefSeq" id="WP_123792829.1">
    <property type="nucleotide sequence ID" value="NZ_RKQK01000002.1"/>
</dbReference>
<protein>
    <submittedName>
        <fullName evidence="2">Uncharacterized protein</fullName>
    </submittedName>
</protein>
<feature type="transmembrane region" description="Helical" evidence="1">
    <location>
        <begin position="116"/>
        <end position="141"/>
    </location>
</feature>
<keyword evidence="1" id="KW-0812">Transmembrane</keyword>